<protein>
    <submittedName>
        <fullName evidence="1">5844_t:CDS:1</fullName>
    </submittedName>
</protein>
<dbReference type="Proteomes" id="UP000789570">
    <property type="component" value="Unassembled WGS sequence"/>
</dbReference>
<organism evidence="1 2">
    <name type="scientific">Funneliformis caledonium</name>
    <dbReference type="NCBI Taxonomy" id="1117310"/>
    <lineage>
        <taxon>Eukaryota</taxon>
        <taxon>Fungi</taxon>
        <taxon>Fungi incertae sedis</taxon>
        <taxon>Mucoromycota</taxon>
        <taxon>Glomeromycotina</taxon>
        <taxon>Glomeromycetes</taxon>
        <taxon>Glomerales</taxon>
        <taxon>Glomeraceae</taxon>
        <taxon>Funneliformis</taxon>
    </lineage>
</organism>
<reference evidence="1" key="1">
    <citation type="submission" date="2021-06" db="EMBL/GenBank/DDBJ databases">
        <authorList>
            <person name="Kallberg Y."/>
            <person name="Tangrot J."/>
            <person name="Rosling A."/>
        </authorList>
    </citation>
    <scope>NUCLEOTIDE SEQUENCE</scope>
    <source>
        <strain evidence="1">UK204</strain>
    </source>
</reference>
<evidence type="ECO:0000313" key="1">
    <source>
        <dbReference type="EMBL" id="CAG8578845.1"/>
    </source>
</evidence>
<name>A0A9N9BVS8_9GLOM</name>
<accession>A0A9N9BVS8</accession>
<sequence>MSNKNYKKKPIMIPYVRKINLTDDNKRTKRKPPKLCPDCNESDNFNKLFSNKFNRIEEMVANIYNNLQKKKTENFSIYNEKFTLNNVPCEIEYDLKNFTLQELEKLGKFTIKNSNVDKYPSYTSPTKNENEEFTIDNVPNLPNFTLDELEESATQDFNDDNNHENENFILNNVPCELEYSNNDSVQSSLPISTVQEIQIPITPTQAQASATQKIQNSSQYIKKCKDFSNGTF</sequence>
<gene>
    <name evidence="1" type="ORF">FCALED_LOCUS7487</name>
</gene>
<keyword evidence="2" id="KW-1185">Reference proteome</keyword>
<dbReference type="EMBL" id="CAJVPQ010001995">
    <property type="protein sequence ID" value="CAG8578845.1"/>
    <property type="molecule type" value="Genomic_DNA"/>
</dbReference>
<evidence type="ECO:0000313" key="2">
    <source>
        <dbReference type="Proteomes" id="UP000789570"/>
    </source>
</evidence>
<dbReference type="AlphaFoldDB" id="A0A9N9BVS8"/>
<comment type="caution">
    <text evidence="1">The sequence shown here is derived from an EMBL/GenBank/DDBJ whole genome shotgun (WGS) entry which is preliminary data.</text>
</comment>
<proteinExistence type="predicted"/>